<dbReference type="Proteomes" id="UP000639973">
    <property type="component" value="Unassembled WGS sequence"/>
</dbReference>
<organism evidence="1 2">
    <name type="scientific">Deinococcus aerolatus</name>
    <dbReference type="NCBI Taxonomy" id="522487"/>
    <lineage>
        <taxon>Bacteria</taxon>
        <taxon>Thermotogati</taxon>
        <taxon>Deinococcota</taxon>
        <taxon>Deinococci</taxon>
        <taxon>Deinococcales</taxon>
        <taxon>Deinococcaceae</taxon>
        <taxon>Deinococcus</taxon>
    </lineage>
</organism>
<comment type="caution">
    <text evidence="1">The sequence shown here is derived from an EMBL/GenBank/DDBJ whole genome shotgun (WGS) entry which is preliminary data.</text>
</comment>
<name>A0ABQ2GGJ9_9DEIO</name>
<gene>
    <name evidence="1" type="ORF">GCM10010840_34410</name>
</gene>
<reference evidence="2" key="1">
    <citation type="journal article" date="2019" name="Int. J. Syst. Evol. Microbiol.">
        <title>The Global Catalogue of Microorganisms (GCM) 10K type strain sequencing project: providing services to taxonomists for standard genome sequencing and annotation.</title>
        <authorList>
            <consortium name="The Broad Institute Genomics Platform"/>
            <consortium name="The Broad Institute Genome Sequencing Center for Infectious Disease"/>
            <person name="Wu L."/>
            <person name="Ma J."/>
        </authorList>
    </citation>
    <scope>NUCLEOTIDE SEQUENCE [LARGE SCALE GENOMIC DNA]</scope>
    <source>
        <strain evidence="2">JCM 15442</strain>
    </source>
</reference>
<keyword evidence="2" id="KW-1185">Reference proteome</keyword>
<evidence type="ECO:0000313" key="2">
    <source>
        <dbReference type="Proteomes" id="UP000639973"/>
    </source>
</evidence>
<protein>
    <submittedName>
        <fullName evidence="1">Uncharacterized protein</fullName>
    </submittedName>
</protein>
<sequence length="81" mass="8727">MSRGTLQRVLTENRHAGVEVAGEFGPLKIGGVWHGHLPRTPPCIVPVRNPTHVREFAVQHSLNVDLSGTEGSAYYRGGSAP</sequence>
<proteinExistence type="predicted"/>
<evidence type="ECO:0000313" key="1">
    <source>
        <dbReference type="EMBL" id="GGL93497.1"/>
    </source>
</evidence>
<accession>A0ABQ2GGJ9</accession>
<dbReference type="EMBL" id="BMOL01000027">
    <property type="protein sequence ID" value="GGL93497.1"/>
    <property type="molecule type" value="Genomic_DNA"/>
</dbReference>